<protein>
    <submittedName>
        <fullName evidence="2">Septum formation initiator family protein</fullName>
    </submittedName>
</protein>
<keyword evidence="3" id="KW-1185">Reference proteome</keyword>
<dbReference type="OrthoDB" id="2382043at2"/>
<reference evidence="3" key="1">
    <citation type="submission" date="2018-11" db="EMBL/GenBank/DDBJ databases">
        <title>Complete genome sequence of Paenibacillus sp. ML311-T8.</title>
        <authorList>
            <person name="Nam Y.-D."/>
            <person name="Kang J."/>
            <person name="Chung W.-H."/>
            <person name="Park Y.S."/>
        </authorList>
    </citation>
    <scope>NUCLEOTIDE SEQUENCE [LARGE SCALE GENOMIC DNA]</scope>
    <source>
        <strain evidence="3">ML311-T8</strain>
    </source>
</reference>
<keyword evidence="1" id="KW-0812">Transmembrane</keyword>
<keyword evidence="1" id="KW-1133">Transmembrane helix</keyword>
<organism evidence="2 3">
    <name type="scientific">Paenibacillus psychroresistens</name>
    <dbReference type="NCBI Taxonomy" id="1778678"/>
    <lineage>
        <taxon>Bacteria</taxon>
        <taxon>Bacillati</taxon>
        <taxon>Bacillota</taxon>
        <taxon>Bacilli</taxon>
        <taxon>Bacillales</taxon>
        <taxon>Paenibacillaceae</taxon>
        <taxon>Paenibacillus</taxon>
    </lineage>
</organism>
<evidence type="ECO:0000313" key="3">
    <source>
        <dbReference type="Proteomes" id="UP000426246"/>
    </source>
</evidence>
<evidence type="ECO:0000313" key="2">
    <source>
        <dbReference type="EMBL" id="QGQ93697.1"/>
    </source>
</evidence>
<proteinExistence type="predicted"/>
<gene>
    <name evidence="2" type="ORF">EHS13_01555</name>
</gene>
<dbReference type="InterPro" id="IPR007060">
    <property type="entry name" value="FtsL/DivIC"/>
</dbReference>
<keyword evidence="1" id="KW-0472">Membrane</keyword>
<accession>A0A6B8RCB3</accession>
<sequence length="108" mass="12352">MSRDQTLNRPLSSDSGMRRRIRMLIFIIVCLLIWAGITVWDQSGKLNDKTGKMNALLVQKTAVEQTKATMIKEVARLNDPEYREEIMRTQLNLGKSGETTFELPKTNP</sequence>
<dbReference type="EMBL" id="CP034235">
    <property type="protein sequence ID" value="QGQ93697.1"/>
    <property type="molecule type" value="Genomic_DNA"/>
</dbReference>
<dbReference type="Proteomes" id="UP000426246">
    <property type="component" value="Chromosome"/>
</dbReference>
<feature type="transmembrane region" description="Helical" evidence="1">
    <location>
        <begin position="21"/>
        <end position="40"/>
    </location>
</feature>
<dbReference type="Pfam" id="PF04977">
    <property type="entry name" value="DivIC"/>
    <property type="match status" value="1"/>
</dbReference>
<dbReference type="RefSeq" id="WP_155698690.1">
    <property type="nucleotide sequence ID" value="NZ_CP034235.1"/>
</dbReference>
<dbReference type="KEGG" id="ppsc:EHS13_01555"/>
<evidence type="ECO:0000256" key="1">
    <source>
        <dbReference type="SAM" id="Phobius"/>
    </source>
</evidence>
<dbReference type="AlphaFoldDB" id="A0A6B8RCB3"/>
<name>A0A6B8RCB3_9BACL</name>